<proteinExistence type="evidence at transcript level"/>
<sequence>EALANTVYLCCGDLVHFVVTMRIACILMGLAVLVALAESSPLKRRSLSREAQFRNAIEQTCVQGLNLSAEETATMERVQELQTSGRGRVRSQEDVDRLIDQEAPSRAVADSLKPKVAALVECIANEFKKMLGLRRRR</sequence>
<protein>
    <submittedName>
        <fullName evidence="2">Putative secreted protein</fullName>
    </submittedName>
</protein>
<dbReference type="EMBL" id="GEFM01000943">
    <property type="protein sequence ID" value="JAP74853.1"/>
    <property type="molecule type" value="mRNA"/>
</dbReference>
<organism evidence="2">
    <name type="scientific">Ixodes ricinus</name>
    <name type="common">Common tick</name>
    <name type="synonym">Acarus ricinus</name>
    <dbReference type="NCBI Taxonomy" id="34613"/>
    <lineage>
        <taxon>Eukaryota</taxon>
        <taxon>Metazoa</taxon>
        <taxon>Ecdysozoa</taxon>
        <taxon>Arthropoda</taxon>
        <taxon>Chelicerata</taxon>
        <taxon>Arachnida</taxon>
        <taxon>Acari</taxon>
        <taxon>Parasitiformes</taxon>
        <taxon>Ixodida</taxon>
        <taxon>Ixodoidea</taxon>
        <taxon>Ixodidae</taxon>
        <taxon>Ixodinae</taxon>
        <taxon>Ixodes</taxon>
    </lineage>
</organism>
<accession>A0A131Y5T9</accession>
<reference evidence="2" key="1">
    <citation type="submission" date="2016-02" db="EMBL/GenBank/DDBJ databases">
        <title>RNAseq analyses of the midgut from blood- or serum-fed Ixodes ricinus ticks.</title>
        <authorList>
            <person name="Perner J."/>
            <person name="Provaznik J."/>
            <person name="Schrenkova J."/>
            <person name="Urbanova V."/>
            <person name="Ribeiro J.M."/>
            <person name="Kopacek P."/>
        </authorList>
    </citation>
    <scope>NUCLEOTIDE SEQUENCE</scope>
    <source>
        <tissue evidence="2">Gut</tissue>
    </source>
</reference>
<keyword evidence="1" id="KW-0472">Membrane</keyword>
<evidence type="ECO:0000256" key="1">
    <source>
        <dbReference type="SAM" id="Phobius"/>
    </source>
</evidence>
<feature type="transmembrane region" description="Helical" evidence="1">
    <location>
        <begin position="14"/>
        <end position="37"/>
    </location>
</feature>
<keyword evidence="1" id="KW-0812">Transmembrane</keyword>
<dbReference type="AlphaFoldDB" id="A0A131Y5T9"/>
<name>A0A131Y5T9_IXORI</name>
<evidence type="ECO:0000313" key="2">
    <source>
        <dbReference type="EMBL" id="JAP74853.1"/>
    </source>
</evidence>
<feature type="non-terminal residue" evidence="2">
    <location>
        <position position="1"/>
    </location>
</feature>
<keyword evidence="1" id="KW-1133">Transmembrane helix</keyword>